<dbReference type="InterPro" id="IPR024717">
    <property type="entry name" value="NapC/NirT/NrfH"/>
</dbReference>
<dbReference type="SUPFAM" id="SSF48695">
    <property type="entry name" value="Multiheme cytochromes"/>
    <property type="match status" value="1"/>
</dbReference>
<keyword evidence="18" id="KW-1185">Reference proteome</keyword>
<evidence type="ECO:0000259" key="16">
    <source>
        <dbReference type="Pfam" id="PF03264"/>
    </source>
</evidence>
<dbReference type="Pfam" id="PF03264">
    <property type="entry name" value="Cytochrom_NNT"/>
    <property type="match status" value="1"/>
</dbReference>
<comment type="similarity">
    <text evidence="2">Belongs to the NapC/NirT/NrfH family.</text>
</comment>
<dbReference type="GO" id="GO:0020037">
    <property type="term" value="F:heme binding"/>
    <property type="evidence" value="ECO:0007669"/>
    <property type="project" value="InterPro"/>
</dbReference>
<dbReference type="InterPro" id="IPR036280">
    <property type="entry name" value="Multihaem_cyt_sf"/>
</dbReference>
<dbReference type="InterPro" id="IPR038266">
    <property type="entry name" value="NapC/NirT_cytc_sf"/>
</dbReference>
<dbReference type="Proteomes" id="UP000184268">
    <property type="component" value="Unassembled WGS sequence"/>
</dbReference>
<dbReference type="PANTHER" id="PTHR30333">
    <property type="entry name" value="CYTOCHROME C-TYPE PROTEIN"/>
    <property type="match status" value="1"/>
</dbReference>
<dbReference type="PIRSF" id="PIRSF000013">
    <property type="entry name" value="4_hem_cytochrm_NapC"/>
    <property type="match status" value="1"/>
</dbReference>
<evidence type="ECO:0000256" key="11">
    <source>
        <dbReference type="ARBA" id="ARBA00023136"/>
    </source>
</evidence>
<feature type="binding site" description="covalent" evidence="13">
    <location>
        <position position="87"/>
    </location>
    <ligand>
        <name>heme</name>
        <dbReference type="ChEBI" id="CHEBI:30413"/>
        <label>2</label>
    </ligand>
</feature>
<evidence type="ECO:0000256" key="2">
    <source>
        <dbReference type="ARBA" id="ARBA00007395"/>
    </source>
</evidence>
<dbReference type="InterPro" id="IPR005126">
    <property type="entry name" value="NapC/NirT_cyt_c_N"/>
</dbReference>
<evidence type="ECO:0000256" key="4">
    <source>
        <dbReference type="ARBA" id="ARBA00022475"/>
    </source>
</evidence>
<feature type="transmembrane region" description="Helical" evidence="15">
    <location>
        <begin position="16"/>
        <end position="39"/>
    </location>
</feature>
<feature type="binding site" description="covalent" evidence="13">
    <location>
        <position position="177"/>
    </location>
    <ligand>
        <name>heme</name>
        <dbReference type="ChEBI" id="CHEBI:30413"/>
        <label>4</label>
    </ligand>
</feature>
<feature type="binding site" description="covalent" evidence="13">
    <location>
        <position position="55"/>
    </location>
    <ligand>
        <name>heme</name>
        <dbReference type="ChEBI" id="CHEBI:30413"/>
        <label>1</label>
    </ligand>
</feature>
<dbReference type="GO" id="GO:0009061">
    <property type="term" value="P:anaerobic respiration"/>
    <property type="evidence" value="ECO:0007669"/>
    <property type="project" value="TreeGrafter"/>
</dbReference>
<dbReference type="PANTHER" id="PTHR30333:SF1">
    <property type="entry name" value="CYTOCHROME C-TYPE PROTEIN NAPC"/>
    <property type="match status" value="1"/>
</dbReference>
<dbReference type="RefSeq" id="WP_067659902.1">
    <property type="nucleotide sequence ID" value="NZ_FQXG01000008.1"/>
</dbReference>
<comment type="subcellular location">
    <subcellularLocation>
        <location evidence="1">Cell membrane</location>
        <topology evidence="1">Single-pass membrane protein</topology>
    </subcellularLocation>
</comment>
<feature type="domain" description="NapC/NirT cytochrome c N-terminal" evidence="16">
    <location>
        <begin position="26"/>
        <end position="189"/>
    </location>
</feature>
<keyword evidence="3 12" id="KW-0813">Transport</keyword>
<keyword evidence="5 12" id="KW-0349">Heme</keyword>
<dbReference type="GO" id="GO:0019333">
    <property type="term" value="P:denitrification pathway"/>
    <property type="evidence" value="ECO:0007669"/>
    <property type="project" value="InterPro"/>
</dbReference>
<feature type="binding site" description="covalent" evidence="13">
    <location>
        <position position="52"/>
    </location>
    <ligand>
        <name>heme</name>
        <dbReference type="ChEBI" id="CHEBI:30413"/>
        <label>1</label>
    </ligand>
</feature>
<evidence type="ECO:0000256" key="10">
    <source>
        <dbReference type="ARBA" id="ARBA00023004"/>
    </source>
</evidence>
<feature type="binding site" evidence="13">
    <location>
        <position position="100"/>
    </location>
    <ligand>
        <name>a menaquinol</name>
        <dbReference type="ChEBI" id="CHEBI:18151"/>
    </ligand>
</feature>
<reference evidence="17 18" key="1">
    <citation type="submission" date="2016-11" db="EMBL/GenBank/DDBJ databases">
        <authorList>
            <person name="Jaros S."/>
            <person name="Januszkiewicz K."/>
            <person name="Wedrychowicz H."/>
        </authorList>
    </citation>
    <scope>NUCLEOTIDE SEQUENCE [LARGE SCALE GENOMIC DNA]</scope>
    <source>
        <strain evidence="17 18">DSM 16917</strain>
    </source>
</reference>
<protein>
    <recommendedName>
        <fullName evidence="12">Cytochrome c-type protein</fullName>
    </recommendedName>
</protein>
<feature type="binding site" description="axial binding residue" evidence="14">
    <location>
        <position position="149"/>
    </location>
    <ligand>
        <name>heme</name>
        <dbReference type="ChEBI" id="CHEBI:30413"/>
        <label>3</label>
    </ligand>
    <ligandPart>
        <name>Fe</name>
        <dbReference type="ChEBI" id="CHEBI:18248"/>
    </ligandPart>
</feature>
<dbReference type="AlphaFoldDB" id="A0A1M5YUS4"/>
<keyword evidence="10 12" id="KW-0408">Iron</keyword>
<comment type="cofactor">
    <cofactor evidence="13">
        <name>heme</name>
        <dbReference type="ChEBI" id="CHEBI:30413"/>
    </cofactor>
    <text evidence="13">Binds 4 heme groups per subunit.</text>
</comment>
<keyword evidence="11 15" id="KW-0472">Membrane</keyword>
<keyword evidence="7 12" id="KW-0479">Metal-binding</keyword>
<dbReference type="InterPro" id="IPR051174">
    <property type="entry name" value="Cytochrome_c-type_ET"/>
</dbReference>
<evidence type="ECO:0000313" key="18">
    <source>
        <dbReference type="Proteomes" id="UP000184268"/>
    </source>
</evidence>
<dbReference type="EMBL" id="FQXG01000008">
    <property type="protein sequence ID" value="SHI15588.1"/>
    <property type="molecule type" value="Genomic_DNA"/>
</dbReference>
<evidence type="ECO:0000256" key="13">
    <source>
        <dbReference type="PIRSR" id="PIRSR000013-1"/>
    </source>
</evidence>
<evidence type="ECO:0000313" key="17">
    <source>
        <dbReference type="EMBL" id="SHI15588.1"/>
    </source>
</evidence>
<gene>
    <name evidence="17" type="ORF">SAMN02745129_4455</name>
</gene>
<comment type="PTM">
    <text evidence="12">Binds 4 heme groups per subunit.</text>
</comment>
<evidence type="ECO:0000256" key="12">
    <source>
        <dbReference type="PIRNR" id="PIRNR000013"/>
    </source>
</evidence>
<feature type="binding site" description="axial binding residue" evidence="14">
    <location>
        <position position="181"/>
    </location>
    <ligand>
        <name>heme</name>
        <dbReference type="ChEBI" id="CHEBI:30413"/>
        <label>4</label>
    </ligand>
    <ligandPart>
        <name>Fe</name>
        <dbReference type="ChEBI" id="CHEBI:18248"/>
    </ligandPart>
</feature>
<keyword evidence="8 12" id="KW-0249">Electron transport</keyword>
<evidence type="ECO:0000256" key="1">
    <source>
        <dbReference type="ARBA" id="ARBA00004162"/>
    </source>
</evidence>
<proteinExistence type="inferred from homology"/>
<evidence type="ECO:0000256" key="14">
    <source>
        <dbReference type="PIRSR" id="PIRSR000013-2"/>
    </source>
</evidence>
<evidence type="ECO:0000256" key="15">
    <source>
        <dbReference type="SAM" id="Phobius"/>
    </source>
</evidence>
<name>A0A1M5YUS4_9GAMM</name>
<feature type="binding site" description="axial binding residue" evidence="14">
    <location>
        <position position="186"/>
    </location>
    <ligand>
        <name>heme</name>
        <dbReference type="ChEBI" id="CHEBI:30413"/>
        <label>2</label>
    </ligand>
    <ligandPart>
        <name>Fe</name>
        <dbReference type="ChEBI" id="CHEBI:18248"/>
    </ligandPart>
</feature>
<keyword evidence="9 15" id="KW-1133">Transmembrane helix</keyword>
<evidence type="ECO:0000256" key="5">
    <source>
        <dbReference type="ARBA" id="ARBA00022617"/>
    </source>
</evidence>
<sequence>MTEQKKSVWSVPSSPWWRFGIPLGGLLAVILGILAWVGFEVSMEMSSTDEFCTSCHNSPSRWVMDEWHNESAHFNTRSGVVVTCHDCHIPKTFFAKVWVKGTSAASHITTQLTGKYKTKEDFEQHRLALAQQVWDVMEKTDSRECRSCHNVERMDPAQQSETAAQFHEVLADGGVTCIDCHKGIAHHLPGALTQAN</sequence>
<dbReference type="GO" id="GO:0046872">
    <property type="term" value="F:metal ion binding"/>
    <property type="evidence" value="ECO:0007669"/>
    <property type="project" value="UniProtKB-KW"/>
</dbReference>
<dbReference type="GO" id="GO:0005886">
    <property type="term" value="C:plasma membrane"/>
    <property type="evidence" value="ECO:0007669"/>
    <property type="project" value="UniProtKB-SubCell"/>
</dbReference>
<keyword evidence="4" id="KW-1003">Cell membrane</keyword>
<feature type="binding site" description="covalent" evidence="13">
    <location>
        <position position="84"/>
    </location>
    <ligand>
        <name>heme</name>
        <dbReference type="ChEBI" id="CHEBI:30413"/>
        <label>2</label>
    </ligand>
</feature>
<accession>A0A1M5YUS4</accession>
<dbReference type="STRING" id="299255.SAMN02745129_4455"/>
<feature type="binding site" description="covalent" evidence="13">
    <location>
        <position position="180"/>
    </location>
    <ligand>
        <name>heme</name>
        <dbReference type="ChEBI" id="CHEBI:30413"/>
        <label>4</label>
    </ligand>
</feature>
<evidence type="ECO:0000256" key="8">
    <source>
        <dbReference type="ARBA" id="ARBA00022982"/>
    </source>
</evidence>
<evidence type="ECO:0000256" key="6">
    <source>
        <dbReference type="ARBA" id="ARBA00022692"/>
    </source>
</evidence>
<evidence type="ECO:0000256" key="3">
    <source>
        <dbReference type="ARBA" id="ARBA00022448"/>
    </source>
</evidence>
<feature type="binding site" description="covalent" evidence="13">
    <location>
        <position position="148"/>
    </location>
    <ligand>
        <name>heme</name>
        <dbReference type="ChEBI" id="CHEBI:30413"/>
        <label>3</label>
    </ligand>
</feature>
<feature type="binding site" description="covalent" evidence="13">
    <location>
        <position position="145"/>
    </location>
    <ligand>
        <name>heme</name>
        <dbReference type="ChEBI" id="CHEBI:30413"/>
        <label>3</label>
    </ligand>
</feature>
<evidence type="ECO:0000256" key="7">
    <source>
        <dbReference type="ARBA" id="ARBA00022723"/>
    </source>
</evidence>
<dbReference type="Gene3D" id="1.10.3820.10">
    <property type="entry name" value="Di-heme elbow motif domain"/>
    <property type="match status" value="1"/>
</dbReference>
<keyword evidence="6 15" id="KW-0812">Transmembrane</keyword>
<feature type="binding site" description="axial binding residue" evidence="14">
    <location>
        <position position="88"/>
    </location>
    <ligand>
        <name>heme</name>
        <dbReference type="ChEBI" id="CHEBI:30413"/>
        <label>2</label>
    </ligand>
    <ligandPart>
        <name>Fe</name>
        <dbReference type="ChEBI" id="CHEBI:18248"/>
    </ligandPart>
</feature>
<dbReference type="GO" id="GO:0009055">
    <property type="term" value="F:electron transfer activity"/>
    <property type="evidence" value="ECO:0007669"/>
    <property type="project" value="TreeGrafter"/>
</dbReference>
<evidence type="ECO:0000256" key="9">
    <source>
        <dbReference type="ARBA" id="ARBA00022989"/>
    </source>
</evidence>
<organism evidence="17 18">
    <name type="scientific">Ferrimonas marina</name>
    <dbReference type="NCBI Taxonomy" id="299255"/>
    <lineage>
        <taxon>Bacteria</taxon>
        <taxon>Pseudomonadati</taxon>
        <taxon>Pseudomonadota</taxon>
        <taxon>Gammaproteobacteria</taxon>
        <taxon>Alteromonadales</taxon>
        <taxon>Ferrimonadaceae</taxon>
        <taxon>Ferrimonas</taxon>
    </lineage>
</organism>
<dbReference type="OrthoDB" id="9782159at2"/>